<dbReference type="Proteomes" id="UP000193958">
    <property type="component" value="Unassembled WGS sequence"/>
</dbReference>
<keyword evidence="1" id="KW-0812">Transmembrane</keyword>
<evidence type="ECO:0000313" key="2">
    <source>
        <dbReference type="EMBL" id="ORO44145.1"/>
    </source>
</evidence>
<protein>
    <submittedName>
        <fullName evidence="2">Uncharacterized protein</fullName>
    </submittedName>
</protein>
<dbReference type="EMBL" id="NCUE01000017">
    <property type="protein sequence ID" value="ORO44145.1"/>
    <property type="molecule type" value="Genomic_DNA"/>
</dbReference>
<comment type="caution">
    <text evidence="2">The sequence shown here is derived from an EMBL/GenBank/DDBJ whole genome shotgun (WGS) entry which is preliminary data.</text>
</comment>
<dbReference type="RefSeq" id="WP_084920408.1">
    <property type="nucleotide sequence ID" value="NZ_NCUE01000017.1"/>
</dbReference>
<reference evidence="2 3" key="1">
    <citation type="journal article" date="2016" name="Eur. J. Clin. Microbiol. Infect. Dis.">
        <title>Whole genome sequencing as a tool for phylogenetic analysis of clinical strains of Mitis group streptococci.</title>
        <authorList>
            <person name="Rasmussen L.H."/>
            <person name="Dargis R."/>
            <person name="Hojholt K."/>
            <person name="Christensen J.J."/>
            <person name="Skovgaard O."/>
            <person name="Justesen U.S."/>
            <person name="Rosenvinge F.S."/>
            <person name="Moser C."/>
            <person name="Lukjancenko O."/>
            <person name="Rasmussen S."/>
            <person name="Nielsen X.C."/>
        </authorList>
    </citation>
    <scope>NUCLEOTIDE SEQUENCE [LARGE SCALE GENOMIC DNA]</scope>
    <source>
        <strain evidence="2 3">B_003802_10</strain>
    </source>
</reference>
<keyword evidence="1" id="KW-1133">Transmembrane helix</keyword>
<evidence type="ECO:0000313" key="3">
    <source>
        <dbReference type="Proteomes" id="UP000193958"/>
    </source>
</evidence>
<feature type="transmembrane region" description="Helical" evidence="1">
    <location>
        <begin position="12"/>
        <end position="32"/>
    </location>
</feature>
<dbReference type="AlphaFoldDB" id="A0A1X1GBF9"/>
<feature type="transmembrane region" description="Helical" evidence="1">
    <location>
        <begin position="38"/>
        <end position="66"/>
    </location>
</feature>
<sequence>MEKVKLILKNHWRLLFLESVIVAIYVIISLYVDSNQIQGFTILSILFSAEFFVAMIVAIAAIYSWLQSKSKSEYEKNLQMLKDIDNIREFYRDKNDELEIIGKCQEHIDYMRTDFKNNSDTFLEIYMDYVTSKFQNNDSDSDNELISKYSEQDSGEEKVFLLKDIKKLIADTKKIPVKYVRYSKNYKENGFLWSTWYSLDEKMIKDLSDNDCLIFFTKVDDVFKGVQFEAPQLKLLARNMKPSNSKTGNKTFDFYIRQKDDGTFYESRNGIELSAYNVKKVNFDFLK</sequence>
<name>A0A1X1GBF9_STROR</name>
<gene>
    <name evidence="2" type="ORF">B7727_03495</name>
</gene>
<organism evidence="2 3">
    <name type="scientific">Streptococcus oralis subsp. tigurinus</name>
    <dbReference type="NCBI Taxonomy" id="1077464"/>
    <lineage>
        <taxon>Bacteria</taxon>
        <taxon>Bacillati</taxon>
        <taxon>Bacillota</taxon>
        <taxon>Bacilli</taxon>
        <taxon>Lactobacillales</taxon>
        <taxon>Streptococcaceae</taxon>
        <taxon>Streptococcus</taxon>
    </lineage>
</organism>
<accession>A0A1X1GBF9</accession>
<proteinExistence type="predicted"/>
<evidence type="ECO:0000256" key="1">
    <source>
        <dbReference type="SAM" id="Phobius"/>
    </source>
</evidence>
<keyword evidence="1" id="KW-0472">Membrane</keyword>